<dbReference type="InParanoid" id="A0A2J7PBG5"/>
<gene>
    <name evidence="1" type="ORF">B7P43_G16733</name>
</gene>
<comment type="caution">
    <text evidence="1">The sequence shown here is derived from an EMBL/GenBank/DDBJ whole genome shotgun (WGS) entry which is preliminary data.</text>
</comment>
<protein>
    <submittedName>
        <fullName evidence="1">Uncharacterized protein</fullName>
    </submittedName>
</protein>
<dbReference type="Proteomes" id="UP000235965">
    <property type="component" value="Unassembled WGS sequence"/>
</dbReference>
<sequence>MRAQEAAREREHCCSRSADPGVLVEGSFFIPRVLGLKTVYHILECELIVELDYYPASRHSIRIIFFRFFYSRENINHGLASPRNKFCDCK</sequence>
<name>A0A2J7PBG5_9NEOP</name>
<proteinExistence type="predicted"/>
<accession>A0A2J7PBG5</accession>
<keyword evidence="2" id="KW-1185">Reference proteome</keyword>
<dbReference type="EMBL" id="NEVH01027094">
    <property type="protein sequence ID" value="PNF13680.1"/>
    <property type="molecule type" value="Genomic_DNA"/>
</dbReference>
<evidence type="ECO:0000313" key="2">
    <source>
        <dbReference type="Proteomes" id="UP000235965"/>
    </source>
</evidence>
<reference evidence="1 2" key="1">
    <citation type="submission" date="2017-12" db="EMBL/GenBank/DDBJ databases">
        <title>Hemimetabolous genomes reveal molecular basis of termite eusociality.</title>
        <authorList>
            <person name="Harrison M.C."/>
            <person name="Jongepier E."/>
            <person name="Robertson H.M."/>
            <person name="Arning N."/>
            <person name="Bitard-Feildel T."/>
            <person name="Chao H."/>
            <person name="Childers C.P."/>
            <person name="Dinh H."/>
            <person name="Doddapaneni H."/>
            <person name="Dugan S."/>
            <person name="Gowin J."/>
            <person name="Greiner C."/>
            <person name="Han Y."/>
            <person name="Hu H."/>
            <person name="Hughes D.S.T."/>
            <person name="Huylmans A.-K."/>
            <person name="Kemena C."/>
            <person name="Kremer L.P.M."/>
            <person name="Lee S.L."/>
            <person name="Lopez-Ezquerra A."/>
            <person name="Mallet L."/>
            <person name="Monroy-Kuhn J.M."/>
            <person name="Moser A."/>
            <person name="Murali S.C."/>
            <person name="Muzny D.M."/>
            <person name="Otani S."/>
            <person name="Piulachs M.-D."/>
            <person name="Poelchau M."/>
            <person name="Qu J."/>
            <person name="Schaub F."/>
            <person name="Wada-Katsumata A."/>
            <person name="Worley K.C."/>
            <person name="Xie Q."/>
            <person name="Ylla G."/>
            <person name="Poulsen M."/>
            <person name="Gibbs R.A."/>
            <person name="Schal C."/>
            <person name="Richards S."/>
            <person name="Belles X."/>
            <person name="Korb J."/>
            <person name="Bornberg-Bauer E."/>
        </authorList>
    </citation>
    <scope>NUCLEOTIDE SEQUENCE [LARGE SCALE GENOMIC DNA]</scope>
    <source>
        <tissue evidence="1">Whole body</tissue>
    </source>
</reference>
<organism evidence="1 2">
    <name type="scientific">Cryptotermes secundus</name>
    <dbReference type="NCBI Taxonomy" id="105785"/>
    <lineage>
        <taxon>Eukaryota</taxon>
        <taxon>Metazoa</taxon>
        <taxon>Ecdysozoa</taxon>
        <taxon>Arthropoda</taxon>
        <taxon>Hexapoda</taxon>
        <taxon>Insecta</taxon>
        <taxon>Pterygota</taxon>
        <taxon>Neoptera</taxon>
        <taxon>Polyneoptera</taxon>
        <taxon>Dictyoptera</taxon>
        <taxon>Blattodea</taxon>
        <taxon>Blattoidea</taxon>
        <taxon>Termitoidae</taxon>
        <taxon>Kalotermitidae</taxon>
        <taxon>Cryptotermitinae</taxon>
        <taxon>Cryptotermes</taxon>
    </lineage>
</organism>
<evidence type="ECO:0000313" key="1">
    <source>
        <dbReference type="EMBL" id="PNF13680.1"/>
    </source>
</evidence>
<dbReference type="AlphaFoldDB" id="A0A2J7PBG5"/>